<dbReference type="InterPro" id="IPR011006">
    <property type="entry name" value="CheY-like_superfamily"/>
</dbReference>
<feature type="domain" description="Response regulatory" evidence="2">
    <location>
        <begin position="7"/>
        <end position="128"/>
    </location>
</feature>
<dbReference type="RefSeq" id="WP_265989258.1">
    <property type="nucleotide sequence ID" value="NZ_CP110973.1"/>
</dbReference>
<keyword evidence="4" id="KW-1185">Reference proteome</keyword>
<evidence type="ECO:0000313" key="4">
    <source>
        <dbReference type="Proteomes" id="UP001597116"/>
    </source>
</evidence>
<protein>
    <submittedName>
        <fullName evidence="3">Response regulator</fullName>
    </submittedName>
</protein>
<dbReference type="SUPFAM" id="SSF52172">
    <property type="entry name" value="CheY-like"/>
    <property type="match status" value="1"/>
</dbReference>
<feature type="modified residue" description="4-aspartylphosphate" evidence="1">
    <location>
        <position position="61"/>
    </location>
</feature>
<name>A0ABW3Q691_9BACT</name>
<evidence type="ECO:0000259" key="2">
    <source>
        <dbReference type="PROSITE" id="PS50110"/>
    </source>
</evidence>
<reference evidence="4" key="1">
    <citation type="journal article" date="2019" name="Int. J. Syst. Evol. Microbiol.">
        <title>The Global Catalogue of Microorganisms (GCM) 10K type strain sequencing project: providing services to taxonomists for standard genome sequencing and annotation.</title>
        <authorList>
            <consortium name="The Broad Institute Genomics Platform"/>
            <consortium name="The Broad Institute Genome Sequencing Center for Infectious Disease"/>
            <person name="Wu L."/>
            <person name="Ma J."/>
        </authorList>
    </citation>
    <scope>NUCLEOTIDE SEQUENCE [LARGE SCALE GENOMIC DNA]</scope>
    <source>
        <strain evidence="4">CCUG 55608</strain>
    </source>
</reference>
<dbReference type="Gene3D" id="3.40.50.2300">
    <property type="match status" value="1"/>
</dbReference>
<gene>
    <name evidence="3" type="ORF">ACFQ4C_05995</name>
</gene>
<comment type="caution">
    <text evidence="3">The sequence shown here is derived from an EMBL/GenBank/DDBJ whole genome shotgun (WGS) entry which is preliminary data.</text>
</comment>
<sequence length="133" mass="15117">MTTQGPVIFLATDQESDHFLYRQALYEACPTAVLYFFGRKGEMLQALRGSVFPLPSLLILDWKMAERNGYPLLNRLNQTPAWQHIPVVIIDSDPPSVDQQKCKEAGYEMVLPAEKVYENVVERLRGLAHALIL</sequence>
<organism evidence="3 4">
    <name type="scientific">Larkinella insperata</name>
    <dbReference type="NCBI Taxonomy" id="332158"/>
    <lineage>
        <taxon>Bacteria</taxon>
        <taxon>Pseudomonadati</taxon>
        <taxon>Bacteroidota</taxon>
        <taxon>Cytophagia</taxon>
        <taxon>Cytophagales</taxon>
        <taxon>Spirosomataceae</taxon>
        <taxon>Larkinella</taxon>
    </lineage>
</organism>
<dbReference type="EMBL" id="JBHTLP010000002">
    <property type="protein sequence ID" value="MFD1140647.1"/>
    <property type="molecule type" value="Genomic_DNA"/>
</dbReference>
<evidence type="ECO:0000313" key="3">
    <source>
        <dbReference type="EMBL" id="MFD1140647.1"/>
    </source>
</evidence>
<dbReference type="PROSITE" id="PS50110">
    <property type="entry name" value="RESPONSE_REGULATORY"/>
    <property type="match status" value="1"/>
</dbReference>
<dbReference type="Proteomes" id="UP001597116">
    <property type="component" value="Unassembled WGS sequence"/>
</dbReference>
<accession>A0ABW3Q691</accession>
<evidence type="ECO:0000256" key="1">
    <source>
        <dbReference type="PROSITE-ProRule" id="PRU00169"/>
    </source>
</evidence>
<dbReference type="InterPro" id="IPR001789">
    <property type="entry name" value="Sig_transdc_resp-reg_receiver"/>
</dbReference>
<keyword evidence="1" id="KW-0597">Phosphoprotein</keyword>
<proteinExistence type="predicted"/>